<dbReference type="InterPro" id="IPR011989">
    <property type="entry name" value="ARM-like"/>
</dbReference>
<dbReference type="GO" id="GO:0008356">
    <property type="term" value="P:asymmetric cell division"/>
    <property type="evidence" value="ECO:0007669"/>
    <property type="project" value="InterPro"/>
</dbReference>
<dbReference type="PANTHER" id="PTHR21386:SF0">
    <property type="entry name" value="PROTEIN INSCUTEABLE HOMOLOG"/>
    <property type="match status" value="1"/>
</dbReference>
<evidence type="ECO:0000313" key="2">
    <source>
        <dbReference type="EMBL" id="KAB7503669.1"/>
    </source>
</evidence>
<dbReference type="InterPro" id="IPR000225">
    <property type="entry name" value="Armadillo"/>
</dbReference>
<dbReference type="AlphaFoldDB" id="A0A5N5TBV3"/>
<dbReference type="InterPro" id="IPR039921">
    <property type="entry name" value="Inscuteable"/>
</dbReference>
<dbReference type="GO" id="GO:0000132">
    <property type="term" value="P:establishment of mitotic spindle orientation"/>
    <property type="evidence" value="ECO:0007669"/>
    <property type="project" value="TreeGrafter"/>
</dbReference>
<accession>A0A5N5TBV3</accession>
<dbReference type="GO" id="GO:0009786">
    <property type="term" value="P:regulation of asymmetric cell division"/>
    <property type="evidence" value="ECO:0007669"/>
    <property type="project" value="TreeGrafter"/>
</dbReference>
<dbReference type="OrthoDB" id="5796379at2759"/>
<dbReference type="CDD" id="cd21966">
    <property type="entry name" value="INSC_LBD"/>
    <property type="match status" value="1"/>
</dbReference>
<name>A0A5N5TBV3_9CRUS</name>
<dbReference type="PANTHER" id="PTHR21386">
    <property type="entry name" value="INSCUTEABLE"/>
    <property type="match status" value="1"/>
</dbReference>
<reference evidence="2 3" key="1">
    <citation type="journal article" date="2019" name="PLoS Biol.">
        <title>Sex chromosomes control vertical transmission of feminizing Wolbachia symbionts in an isopod.</title>
        <authorList>
            <person name="Becking T."/>
            <person name="Chebbi M.A."/>
            <person name="Giraud I."/>
            <person name="Moumen B."/>
            <person name="Laverre T."/>
            <person name="Caubet Y."/>
            <person name="Peccoud J."/>
            <person name="Gilbert C."/>
            <person name="Cordaux R."/>
        </authorList>
    </citation>
    <scope>NUCLEOTIDE SEQUENCE [LARGE SCALE GENOMIC DNA]</scope>
    <source>
        <strain evidence="2">ANa2</strain>
        <tissue evidence="2">Whole body excluding digestive tract and cuticle</tissue>
    </source>
</reference>
<dbReference type="GO" id="GO:0045179">
    <property type="term" value="C:apical cortex"/>
    <property type="evidence" value="ECO:0007669"/>
    <property type="project" value="TreeGrafter"/>
</dbReference>
<keyword evidence="3" id="KW-1185">Reference proteome</keyword>
<evidence type="ECO:0000259" key="1">
    <source>
        <dbReference type="Pfam" id="PF19427"/>
    </source>
</evidence>
<feature type="domain" description="Protein inscuteable homologue C-terminal" evidence="1">
    <location>
        <begin position="153"/>
        <end position="476"/>
    </location>
</feature>
<proteinExistence type="predicted"/>
<dbReference type="InterPro" id="IPR016024">
    <property type="entry name" value="ARM-type_fold"/>
</dbReference>
<organism evidence="2 3">
    <name type="scientific">Armadillidium nasatum</name>
    <dbReference type="NCBI Taxonomy" id="96803"/>
    <lineage>
        <taxon>Eukaryota</taxon>
        <taxon>Metazoa</taxon>
        <taxon>Ecdysozoa</taxon>
        <taxon>Arthropoda</taxon>
        <taxon>Crustacea</taxon>
        <taxon>Multicrustacea</taxon>
        <taxon>Malacostraca</taxon>
        <taxon>Eumalacostraca</taxon>
        <taxon>Peracarida</taxon>
        <taxon>Isopoda</taxon>
        <taxon>Oniscidea</taxon>
        <taxon>Crinocheta</taxon>
        <taxon>Armadillidiidae</taxon>
        <taxon>Armadillidium</taxon>
    </lineage>
</organism>
<sequence length="477" mass="51976">MQLRETLKKKVNDSLNYWMKELRGFCESECMNTLQSKSLYVDSSGNYILATQSFLVEIQRQAHTVSAEFALLCQRLENLDLDQVPVLASLKQQVKVVDQICNRLIEICSETIILSNNSPNSKDGADEAVQITKSPSKFERQIFKDGEVNRELIREFIQISLVNILEDESSIRLVEKSITELTGLGLNGGHICQLISRVGGIRALLGVCIESRFKKLRSLALRALATVCCVAEGITSFEKEGGVDVISEILCDAEIPEEERSEAAGVLAQITSPWVEDNHSLPCLKGHLKGIVKALTAEVFLLTSAALANLTFLDVSVIEALLSSSTHKVLLTAAKVEENLSVFTKDQIATILANMSSSSEATKEIVESGGIDVLLSLLMTGPSASVRIAEVSATERIQQKSAIALSRICNDPEAANRVLAFGGASRLVELCRNEKERSESDAVLVACLAALRKIASSCGKEVLREVNASELIEPKLL</sequence>
<dbReference type="InterPro" id="IPR038205">
    <property type="entry name" value="INSC_LBD_sf"/>
</dbReference>
<dbReference type="EMBL" id="SEYY01004712">
    <property type="protein sequence ID" value="KAB7503669.1"/>
    <property type="molecule type" value="Genomic_DNA"/>
</dbReference>
<dbReference type="SMART" id="SM00185">
    <property type="entry name" value="ARM"/>
    <property type="match status" value="3"/>
</dbReference>
<dbReference type="Gene3D" id="6.20.200.10">
    <property type="entry name" value="Inscuteable LGN-binding domain"/>
    <property type="match status" value="1"/>
</dbReference>
<gene>
    <name evidence="2" type="primary">INSC</name>
    <name evidence="2" type="ORF">Anas_00712</name>
</gene>
<dbReference type="GO" id="GO:0045176">
    <property type="term" value="P:apical protein localization"/>
    <property type="evidence" value="ECO:0007669"/>
    <property type="project" value="TreeGrafter"/>
</dbReference>
<dbReference type="InterPro" id="IPR045789">
    <property type="entry name" value="Insc_C"/>
</dbReference>
<protein>
    <submittedName>
        <fullName evidence="2">Protein inscuteable-like protein</fullName>
    </submittedName>
</protein>
<evidence type="ECO:0000313" key="3">
    <source>
        <dbReference type="Proteomes" id="UP000326759"/>
    </source>
</evidence>
<dbReference type="Proteomes" id="UP000326759">
    <property type="component" value="Unassembled WGS sequence"/>
</dbReference>
<dbReference type="GO" id="GO:0008093">
    <property type="term" value="F:cytoskeletal anchor activity"/>
    <property type="evidence" value="ECO:0007669"/>
    <property type="project" value="TreeGrafter"/>
</dbReference>
<comment type="caution">
    <text evidence="2">The sequence shown here is derived from an EMBL/GenBank/DDBJ whole genome shotgun (WGS) entry which is preliminary data.</text>
</comment>
<dbReference type="Gene3D" id="1.25.10.10">
    <property type="entry name" value="Leucine-rich Repeat Variant"/>
    <property type="match status" value="1"/>
</dbReference>
<dbReference type="SUPFAM" id="SSF48371">
    <property type="entry name" value="ARM repeat"/>
    <property type="match status" value="1"/>
</dbReference>
<dbReference type="Pfam" id="PF19427">
    <property type="entry name" value="Insc_C"/>
    <property type="match status" value="1"/>
</dbReference>
<feature type="non-terminal residue" evidence="2">
    <location>
        <position position="477"/>
    </location>
</feature>